<proteinExistence type="predicted"/>
<keyword evidence="4" id="KW-1185">Reference proteome</keyword>
<protein>
    <submittedName>
        <fullName evidence="3">M1 family metallopeptidase</fullName>
    </submittedName>
</protein>
<sequence length="618" mass="69927">MIRIALLVFASLQCLAQTQLPVATNFRKSYRDHVRDRSGVPGKNYWQNRADYSIRVQFSPETRLLSGHVDIQYLNNSPDTLSKVVFKLFPNLYKTESIRAKPVSGSDLGKGVDIESLVIDGQSIDSKKISIRGTNMTVQGVTVLPGNKLSVSLKYSYLLNEHSFIRTGQVDPGAFVVAYFFPRIAVYDDIDGWNEYAYMGFDEFYNDYGDFHVEISVPGDYQVWCTGDLINAWSVLHDKEIQRIEKASTSDGIVDIITKEDIAAGFVSKSNVRNTWIFEATDVPDVAFTTSNHYIWKSGSVLVDSAANKRVRVDAVYNPDHIQYEPVVGYAKGTVSAMRNVFPKVVFPYSHITIFDGLDAMEYPMMVNNLPFEEAQQIVQFTAHEVFHTLFPFYVGTNETKYSFMDEGLATLAEFTLPPLIAPEVPIHYEINEVNETAGADYDNPIITLTPQLNRKSRFSNKDLKPALGFHYVKDMLGDEKFSEALRYFIVHWKGKHPSPNDFFNCMNTGAGVDLSWFWVDWFYNQIRPDLAIGNVTHRGSQYVIEVKKAGVGSTPVHLDIEYSDGTHEQRSSHIGCWSKGNNSVVYKIKTAKQIQRIVLGNAFDADIDKSNNVWNKQ</sequence>
<name>A0ABS1KUW0_9BACT</name>
<evidence type="ECO:0000256" key="1">
    <source>
        <dbReference type="SAM" id="SignalP"/>
    </source>
</evidence>
<reference evidence="3 4" key="1">
    <citation type="submission" date="2021-01" db="EMBL/GenBank/DDBJ databases">
        <title>Chryseolinea sp. Jin1 Genome sequencing and assembly.</title>
        <authorList>
            <person name="Kim I."/>
        </authorList>
    </citation>
    <scope>NUCLEOTIDE SEQUENCE [LARGE SCALE GENOMIC DNA]</scope>
    <source>
        <strain evidence="3 4">Jin1</strain>
    </source>
</reference>
<dbReference type="Gene3D" id="1.10.390.10">
    <property type="entry name" value="Neutral Protease Domain 2"/>
    <property type="match status" value="1"/>
</dbReference>
<evidence type="ECO:0000259" key="2">
    <source>
        <dbReference type="Pfam" id="PF01433"/>
    </source>
</evidence>
<dbReference type="InterPro" id="IPR027268">
    <property type="entry name" value="Peptidase_M4/M1_CTD_sf"/>
</dbReference>
<dbReference type="RefSeq" id="WP_202011824.1">
    <property type="nucleotide sequence ID" value="NZ_JAERRB010000005.1"/>
</dbReference>
<evidence type="ECO:0000313" key="4">
    <source>
        <dbReference type="Proteomes" id="UP000613030"/>
    </source>
</evidence>
<evidence type="ECO:0000313" key="3">
    <source>
        <dbReference type="EMBL" id="MBL0743007.1"/>
    </source>
</evidence>
<feature type="signal peptide" evidence="1">
    <location>
        <begin position="1"/>
        <end position="16"/>
    </location>
</feature>
<feature type="domain" description="Peptidase M1 membrane alanine aminopeptidase" evidence="2">
    <location>
        <begin position="371"/>
        <end position="522"/>
    </location>
</feature>
<comment type="caution">
    <text evidence="3">The sequence shown here is derived from an EMBL/GenBank/DDBJ whole genome shotgun (WGS) entry which is preliminary data.</text>
</comment>
<keyword evidence="1" id="KW-0732">Signal</keyword>
<dbReference type="CDD" id="cd09604">
    <property type="entry name" value="M1_APN_like"/>
    <property type="match status" value="1"/>
</dbReference>
<dbReference type="SUPFAM" id="SSF55486">
    <property type="entry name" value="Metalloproteases ('zincins'), catalytic domain"/>
    <property type="match status" value="1"/>
</dbReference>
<feature type="chain" id="PRO_5047250344" evidence="1">
    <location>
        <begin position="17"/>
        <end position="618"/>
    </location>
</feature>
<dbReference type="Proteomes" id="UP000613030">
    <property type="component" value="Unassembled WGS sequence"/>
</dbReference>
<dbReference type="Pfam" id="PF01433">
    <property type="entry name" value="Peptidase_M1"/>
    <property type="match status" value="1"/>
</dbReference>
<gene>
    <name evidence="3" type="ORF">JI741_17390</name>
</gene>
<organism evidence="3 4">
    <name type="scientific">Chryseolinea lacunae</name>
    <dbReference type="NCBI Taxonomy" id="2801331"/>
    <lineage>
        <taxon>Bacteria</taxon>
        <taxon>Pseudomonadati</taxon>
        <taxon>Bacteroidota</taxon>
        <taxon>Cytophagia</taxon>
        <taxon>Cytophagales</taxon>
        <taxon>Fulvivirgaceae</taxon>
        <taxon>Chryseolinea</taxon>
    </lineage>
</organism>
<dbReference type="EMBL" id="JAERRB010000005">
    <property type="protein sequence ID" value="MBL0743007.1"/>
    <property type="molecule type" value="Genomic_DNA"/>
</dbReference>
<dbReference type="InterPro" id="IPR014782">
    <property type="entry name" value="Peptidase_M1_dom"/>
</dbReference>
<accession>A0ABS1KUW0</accession>